<dbReference type="AlphaFoldDB" id="A0A6N3EK11"/>
<gene>
    <name evidence="2" type="ORF">EMLFYP7_02237</name>
</gene>
<dbReference type="Gene3D" id="1.25.40.10">
    <property type="entry name" value="Tetratricopeptide repeat domain"/>
    <property type="match status" value="1"/>
</dbReference>
<organism evidence="2">
    <name type="scientific">Phytobacter massiliensis</name>
    <dbReference type="NCBI Taxonomy" id="1485952"/>
    <lineage>
        <taxon>Bacteria</taxon>
        <taxon>Pseudomonadati</taxon>
        <taxon>Pseudomonadota</taxon>
        <taxon>Gammaproteobacteria</taxon>
        <taxon>Enterobacterales</taxon>
        <taxon>Enterobacteriaceae</taxon>
        <taxon>Phytobacter</taxon>
    </lineage>
</organism>
<name>A0A6N3EK11_9ENTR</name>
<dbReference type="InterPro" id="IPR011990">
    <property type="entry name" value="TPR-like_helical_dom_sf"/>
</dbReference>
<accession>A0A6N3EK11</accession>
<protein>
    <recommendedName>
        <fullName evidence="3">Tetratricopeptide repeat protein</fullName>
    </recommendedName>
</protein>
<evidence type="ECO:0000256" key="1">
    <source>
        <dbReference type="SAM" id="MobiDB-lite"/>
    </source>
</evidence>
<evidence type="ECO:0008006" key="3">
    <source>
        <dbReference type="Google" id="ProtNLM"/>
    </source>
</evidence>
<proteinExistence type="predicted"/>
<evidence type="ECO:0000313" key="2">
    <source>
        <dbReference type="EMBL" id="VYU40264.1"/>
    </source>
</evidence>
<dbReference type="EMBL" id="CACRTZ010000020">
    <property type="protein sequence ID" value="VYU40264.1"/>
    <property type="molecule type" value="Genomic_DNA"/>
</dbReference>
<dbReference type="SUPFAM" id="SSF48452">
    <property type="entry name" value="TPR-like"/>
    <property type="match status" value="1"/>
</dbReference>
<reference evidence="2" key="1">
    <citation type="submission" date="2019-11" db="EMBL/GenBank/DDBJ databases">
        <authorList>
            <person name="Feng L."/>
        </authorList>
    </citation>
    <scope>NUCLEOTIDE SEQUENCE</scope>
    <source>
        <strain evidence="2">EMassiliensisLFYP7</strain>
    </source>
</reference>
<sequence>MFKRLLSAFGGKNKPASGAQTPPVEPTPEAQEEMIVAYDASGQEMHIARSDWREKVFLPGLAQKWDDAGELYDAILGGLNDGFAADLMPAAARLVDIDEDPERSHTVQGIVLMKNNRLAEAESTLREGIAKVGATGILLTNLAKVFAERGDDAHADSLLWQAIEADPNLDNGLLWWTALKQEREGEEGYLAGLRTVAALPGSWRAQLWLARHYLEQQNVPAARALYEEVLSGGSYDSRALTMISGDLGRNGEVPLLVELIAPVYDEHRHDPMAGINLLRAWQELGNPDEGEKLLNRLYALDYPPLRQYLDESAQALQKMRAQNEQGTPVDPADVQIHTLAFSQPIWQYGLCKADWLFKQKPADAATVGFFALGSIADNTRPAESQREDDVGRLSRAIPLYLAEAAHYWSDYAARCYIQVAAGVGPVLSGQAMDGNALFDLVPPEMRYFVTGELGSRGEGEARQWQLTLHLWDCARRVKCASESGTVAQGELGALVLQLEQRLLAQTGALHAIALDDFYVRPSAEAMDVYLSELGQTFMLTLVANEQIPRSAMWGERAMLDWPLTMARHWPTVEVPKLMYLSGLGKAFDYQSEVLAEYQARTLQLLRDVDAGSPTARLAPLVWKIFAMQAEFDAHRRNLPADTSTAYQDWLTRVAEK</sequence>
<dbReference type="RefSeq" id="WP_156566207.1">
    <property type="nucleotide sequence ID" value="NZ_CACRTZ010000020.1"/>
</dbReference>
<feature type="region of interest" description="Disordered" evidence="1">
    <location>
        <begin position="7"/>
        <end position="29"/>
    </location>
</feature>